<keyword evidence="3" id="KW-1185">Reference proteome</keyword>
<dbReference type="AlphaFoldDB" id="A0AA36CX02"/>
<proteinExistence type="predicted"/>
<gene>
    <name evidence="2" type="ORF">MSPICULIGERA_LOCUS14894</name>
</gene>
<comment type="caution">
    <text evidence="2">The sequence shown here is derived from an EMBL/GenBank/DDBJ whole genome shotgun (WGS) entry which is preliminary data.</text>
</comment>
<name>A0AA36CX02_9BILA</name>
<sequence length="241" mass="27937">MLSGELLEDVYRYTAVYRYLEERDCLQELMTKLTWEQFCARQNCDLTQKILRIGVPVGIIGAAAFVCYCAWKKSKREEESFDEPPIPKIPVDTTGTAKERVIRAMNRLNKDIVQLNTLIGSCELEILADETVDRTKTARVVRRKEAAQRQLYTKEHHRKNLVVMLDALLHSEVESMNEALTNLRPISPSRSNGTERRNGSANHRQEDAEERRRRDDELRAELAELLGEESRKNFEESKKEL</sequence>
<evidence type="ECO:0000256" key="1">
    <source>
        <dbReference type="SAM" id="MobiDB-lite"/>
    </source>
</evidence>
<feature type="non-terminal residue" evidence="2">
    <location>
        <position position="1"/>
    </location>
</feature>
<dbReference type="Proteomes" id="UP001177023">
    <property type="component" value="Unassembled WGS sequence"/>
</dbReference>
<feature type="region of interest" description="Disordered" evidence="1">
    <location>
        <begin position="180"/>
        <end position="216"/>
    </location>
</feature>
<dbReference type="EMBL" id="CATQJA010002644">
    <property type="protein sequence ID" value="CAJ0576604.1"/>
    <property type="molecule type" value="Genomic_DNA"/>
</dbReference>
<evidence type="ECO:0000313" key="3">
    <source>
        <dbReference type="Proteomes" id="UP001177023"/>
    </source>
</evidence>
<feature type="compositionally biased region" description="Basic and acidic residues" evidence="1">
    <location>
        <begin position="193"/>
        <end position="216"/>
    </location>
</feature>
<protein>
    <submittedName>
        <fullName evidence="2">Uncharacterized protein</fullName>
    </submittedName>
</protein>
<evidence type="ECO:0000313" key="2">
    <source>
        <dbReference type="EMBL" id="CAJ0576604.1"/>
    </source>
</evidence>
<organism evidence="2 3">
    <name type="scientific">Mesorhabditis spiculigera</name>
    <dbReference type="NCBI Taxonomy" id="96644"/>
    <lineage>
        <taxon>Eukaryota</taxon>
        <taxon>Metazoa</taxon>
        <taxon>Ecdysozoa</taxon>
        <taxon>Nematoda</taxon>
        <taxon>Chromadorea</taxon>
        <taxon>Rhabditida</taxon>
        <taxon>Rhabditina</taxon>
        <taxon>Rhabditomorpha</taxon>
        <taxon>Rhabditoidea</taxon>
        <taxon>Rhabditidae</taxon>
        <taxon>Mesorhabditinae</taxon>
        <taxon>Mesorhabditis</taxon>
    </lineage>
</organism>
<reference evidence="2" key="1">
    <citation type="submission" date="2023-06" db="EMBL/GenBank/DDBJ databases">
        <authorList>
            <person name="Delattre M."/>
        </authorList>
    </citation>
    <scope>NUCLEOTIDE SEQUENCE</scope>
    <source>
        <strain evidence="2">AF72</strain>
    </source>
</reference>
<accession>A0AA36CX02</accession>